<proteinExistence type="predicted"/>
<protein>
    <submittedName>
        <fullName evidence="1">Uncharacterized protein</fullName>
    </submittedName>
</protein>
<reference evidence="1" key="1">
    <citation type="submission" date="2020-08" db="EMBL/GenBank/DDBJ databases">
        <title>Multicomponent nature underlies the extraordinary mechanical properties of spider dragline silk.</title>
        <authorList>
            <person name="Kono N."/>
            <person name="Nakamura H."/>
            <person name="Mori M."/>
            <person name="Yoshida Y."/>
            <person name="Ohtoshi R."/>
            <person name="Malay A.D."/>
            <person name="Moran D.A.P."/>
            <person name="Tomita M."/>
            <person name="Numata K."/>
            <person name="Arakawa K."/>
        </authorList>
    </citation>
    <scope>NUCLEOTIDE SEQUENCE</scope>
</reference>
<evidence type="ECO:0000313" key="2">
    <source>
        <dbReference type="Proteomes" id="UP000887013"/>
    </source>
</evidence>
<dbReference type="EMBL" id="BMAW01076938">
    <property type="protein sequence ID" value="GFU03900.1"/>
    <property type="molecule type" value="Genomic_DNA"/>
</dbReference>
<organism evidence="1 2">
    <name type="scientific">Nephila pilipes</name>
    <name type="common">Giant wood spider</name>
    <name type="synonym">Nephila maculata</name>
    <dbReference type="NCBI Taxonomy" id="299642"/>
    <lineage>
        <taxon>Eukaryota</taxon>
        <taxon>Metazoa</taxon>
        <taxon>Ecdysozoa</taxon>
        <taxon>Arthropoda</taxon>
        <taxon>Chelicerata</taxon>
        <taxon>Arachnida</taxon>
        <taxon>Araneae</taxon>
        <taxon>Araneomorphae</taxon>
        <taxon>Entelegynae</taxon>
        <taxon>Araneoidea</taxon>
        <taxon>Nephilidae</taxon>
        <taxon>Nephila</taxon>
    </lineage>
</organism>
<name>A0A8X6Q736_NEPPI</name>
<keyword evidence="2" id="KW-1185">Reference proteome</keyword>
<gene>
    <name evidence="1" type="ORF">NPIL_469191</name>
</gene>
<evidence type="ECO:0000313" key="1">
    <source>
        <dbReference type="EMBL" id="GFU03900.1"/>
    </source>
</evidence>
<dbReference type="Proteomes" id="UP000887013">
    <property type="component" value="Unassembled WGS sequence"/>
</dbReference>
<sequence>MGNLSYTKSNSGHSETENYRFQLPDMILMRYPGIILHLIKYPRELVRRKLNQKIDLRANYIPRLGRKEVLERSDNSSLRHELFKTGNSSGFLLE</sequence>
<dbReference type="AlphaFoldDB" id="A0A8X6Q736"/>
<accession>A0A8X6Q736</accession>
<comment type="caution">
    <text evidence="1">The sequence shown here is derived from an EMBL/GenBank/DDBJ whole genome shotgun (WGS) entry which is preliminary data.</text>
</comment>